<dbReference type="VEuPathDB" id="VectorBase:ASIS018686"/>
<evidence type="ECO:0000313" key="14">
    <source>
        <dbReference type="Proteomes" id="UP000030765"/>
    </source>
</evidence>
<reference evidence="12 14" key="1">
    <citation type="journal article" date="2014" name="BMC Genomics">
        <title>Genome sequence of Anopheles sinensis provides insight into genetics basis of mosquito competence for malaria parasites.</title>
        <authorList>
            <person name="Zhou D."/>
            <person name="Zhang D."/>
            <person name="Ding G."/>
            <person name="Shi L."/>
            <person name="Hou Q."/>
            <person name="Ye Y."/>
            <person name="Xu Y."/>
            <person name="Zhou H."/>
            <person name="Xiong C."/>
            <person name="Li S."/>
            <person name="Yu J."/>
            <person name="Hong S."/>
            <person name="Yu X."/>
            <person name="Zou P."/>
            <person name="Chen C."/>
            <person name="Chang X."/>
            <person name="Wang W."/>
            <person name="Lv Y."/>
            <person name="Sun Y."/>
            <person name="Ma L."/>
            <person name="Shen B."/>
            <person name="Zhu C."/>
        </authorList>
    </citation>
    <scope>NUCLEOTIDE SEQUENCE [LARGE SCALE GENOMIC DNA]</scope>
</reference>
<dbReference type="GO" id="GO:0005615">
    <property type="term" value="C:extracellular space"/>
    <property type="evidence" value="ECO:0007669"/>
    <property type="project" value="TreeGrafter"/>
</dbReference>
<dbReference type="VEuPathDB" id="VectorBase:ASIC006933"/>
<keyword evidence="7" id="KW-0378">Hydrolase</keyword>
<dbReference type="PANTHER" id="PTHR11705:SF140">
    <property type="entry name" value="FI02848P-RELATED"/>
    <property type="match status" value="1"/>
</dbReference>
<dbReference type="STRING" id="74873.A0A084VN98"/>
<evidence type="ECO:0000256" key="3">
    <source>
        <dbReference type="ARBA" id="ARBA00022645"/>
    </source>
</evidence>
<proteinExistence type="inferred from homology"/>
<comment type="similarity">
    <text evidence="2 10">Belongs to the peptidase M14 family.</text>
</comment>
<sequence>MEVFQTYDQTNAWLQALQKAHPDRVWTETIGISVENRDIIAITINPVQRETILITANVHAREWIAMTSTLFLIHELVRNANMYPDLARFKWVIVPMPNPDGYEFSREHMRSWRKNRSIQPTGDIGVDLNRNFEYQWDMVIQSADEDPSSETFRGPAPNSELETKALTKLILRHRDALLYVDIHCCGQFIFYPWGYTDEPPPNQSISKRVAEAGANGIDFNKGVRYKVGTPGQLVGKAPGCGMDYCQWLNIRACTWIQLGKDDYEVDVDQIVPYGIEAMYAISAMAYTVTLP</sequence>
<keyword evidence="14" id="KW-1185">Reference proteome</keyword>
<evidence type="ECO:0000256" key="8">
    <source>
        <dbReference type="ARBA" id="ARBA00022833"/>
    </source>
</evidence>
<keyword evidence="5" id="KW-0479">Metal-binding</keyword>
<protein>
    <submittedName>
        <fullName evidence="12">AGAP008071-PA-like protein</fullName>
    </submittedName>
</protein>
<dbReference type="OrthoDB" id="3626597at2759"/>
<dbReference type="EMBL" id="ATLV01014731">
    <property type="status" value="NOT_ANNOTATED_CDS"/>
    <property type="molecule type" value="Genomic_DNA"/>
</dbReference>
<comment type="cofactor">
    <cofactor evidence="1">
        <name>Zn(2+)</name>
        <dbReference type="ChEBI" id="CHEBI:29105"/>
    </cofactor>
</comment>
<dbReference type="Proteomes" id="UP000030765">
    <property type="component" value="Unassembled WGS sequence"/>
</dbReference>
<organism evidence="12">
    <name type="scientific">Anopheles sinensis</name>
    <name type="common">Mosquito</name>
    <dbReference type="NCBI Taxonomy" id="74873"/>
    <lineage>
        <taxon>Eukaryota</taxon>
        <taxon>Metazoa</taxon>
        <taxon>Ecdysozoa</taxon>
        <taxon>Arthropoda</taxon>
        <taxon>Hexapoda</taxon>
        <taxon>Insecta</taxon>
        <taxon>Pterygota</taxon>
        <taxon>Neoptera</taxon>
        <taxon>Endopterygota</taxon>
        <taxon>Diptera</taxon>
        <taxon>Nematocera</taxon>
        <taxon>Culicoidea</taxon>
        <taxon>Culicidae</taxon>
        <taxon>Anophelinae</taxon>
        <taxon>Anopheles</taxon>
    </lineage>
</organism>
<dbReference type="AlphaFoldDB" id="A0A084VN98"/>
<feature type="domain" description="Peptidase M14" evidence="11">
    <location>
        <begin position="3"/>
        <end position="288"/>
    </location>
</feature>
<dbReference type="FunFam" id="3.40.630.10:FF:000084">
    <property type="entry name" value="Carboxypeptidase B2"/>
    <property type="match status" value="1"/>
</dbReference>
<name>A0A084VN98_ANOSI</name>
<keyword evidence="8" id="KW-0862">Zinc</keyword>
<evidence type="ECO:0000256" key="5">
    <source>
        <dbReference type="ARBA" id="ARBA00022723"/>
    </source>
</evidence>
<evidence type="ECO:0000313" key="13">
    <source>
        <dbReference type="EnsemblMetazoa" id="ASIC006933-PA"/>
    </source>
</evidence>
<dbReference type="GO" id="GO:0004181">
    <property type="term" value="F:metallocarboxypeptidase activity"/>
    <property type="evidence" value="ECO:0007669"/>
    <property type="project" value="InterPro"/>
</dbReference>
<dbReference type="GO" id="GO:0006508">
    <property type="term" value="P:proteolysis"/>
    <property type="evidence" value="ECO:0007669"/>
    <property type="project" value="UniProtKB-KW"/>
</dbReference>
<evidence type="ECO:0000256" key="1">
    <source>
        <dbReference type="ARBA" id="ARBA00001947"/>
    </source>
</evidence>
<keyword evidence="6" id="KW-0732">Signal</keyword>
<evidence type="ECO:0000256" key="10">
    <source>
        <dbReference type="PROSITE-ProRule" id="PRU01379"/>
    </source>
</evidence>
<dbReference type="PANTHER" id="PTHR11705">
    <property type="entry name" value="PROTEASE FAMILY M14 CARBOXYPEPTIDASE A,B"/>
    <property type="match status" value="1"/>
</dbReference>
<evidence type="ECO:0000256" key="6">
    <source>
        <dbReference type="ARBA" id="ARBA00022729"/>
    </source>
</evidence>
<dbReference type="SMART" id="SM00631">
    <property type="entry name" value="Zn_pept"/>
    <property type="match status" value="1"/>
</dbReference>
<dbReference type="GO" id="GO:0008270">
    <property type="term" value="F:zinc ion binding"/>
    <property type="evidence" value="ECO:0007669"/>
    <property type="project" value="InterPro"/>
</dbReference>
<evidence type="ECO:0000256" key="2">
    <source>
        <dbReference type="ARBA" id="ARBA00005988"/>
    </source>
</evidence>
<evidence type="ECO:0000256" key="4">
    <source>
        <dbReference type="ARBA" id="ARBA00022670"/>
    </source>
</evidence>
<accession>A0A084VN98</accession>
<dbReference type="EMBL" id="KE524984">
    <property type="protein sequence ID" value="KFB39442.1"/>
    <property type="molecule type" value="Genomic_DNA"/>
</dbReference>
<dbReference type="Pfam" id="PF00246">
    <property type="entry name" value="Peptidase_M14"/>
    <property type="match status" value="1"/>
</dbReference>
<evidence type="ECO:0000256" key="9">
    <source>
        <dbReference type="ARBA" id="ARBA00023049"/>
    </source>
</evidence>
<evidence type="ECO:0000313" key="12">
    <source>
        <dbReference type="EMBL" id="KFB39442.1"/>
    </source>
</evidence>
<keyword evidence="3" id="KW-0121">Carboxypeptidase</keyword>
<dbReference type="SUPFAM" id="SSF53187">
    <property type="entry name" value="Zn-dependent exopeptidases"/>
    <property type="match status" value="1"/>
</dbReference>
<evidence type="ECO:0000259" key="11">
    <source>
        <dbReference type="PROSITE" id="PS52035"/>
    </source>
</evidence>
<gene>
    <name evidence="12" type="ORF">ZHAS_00006933</name>
</gene>
<comment type="caution">
    <text evidence="10">Lacks conserved residue(s) required for the propagation of feature annotation.</text>
</comment>
<keyword evidence="9" id="KW-0482">Metalloprotease</keyword>
<keyword evidence="4" id="KW-0645">Protease</keyword>
<dbReference type="PRINTS" id="PR00765">
    <property type="entry name" value="CRBOXYPTASEA"/>
</dbReference>
<dbReference type="Gene3D" id="3.40.630.10">
    <property type="entry name" value="Zn peptidases"/>
    <property type="match status" value="1"/>
</dbReference>
<dbReference type="PROSITE" id="PS52035">
    <property type="entry name" value="PEPTIDASE_M14"/>
    <property type="match status" value="1"/>
</dbReference>
<reference evidence="13" key="2">
    <citation type="submission" date="2020-05" db="UniProtKB">
        <authorList>
            <consortium name="EnsemblMetazoa"/>
        </authorList>
    </citation>
    <scope>IDENTIFICATION</scope>
</reference>
<dbReference type="EnsemblMetazoa" id="ASIC006933-RA">
    <property type="protein sequence ID" value="ASIC006933-PA"/>
    <property type="gene ID" value="ASIC006933"/>
</dbReference>
<evidence type="ECO:0000256" key="7">
    <source>
        <dbReference type="ARBA" id="ARBA00022801"/>
    </source>
</evidence>
<dbReference type="OMA" id="AREWIAM"/>
<dbReference type="InterPro" id="IPR000834">
    <property type="entry name" value="Peptidase_M14"/>
</dbReference>